<keyword evidence="3 6" id="KW-0812">Transmembrane</keyword>
<comment type="caution">
    <text evidence="8">The sequence shown here is derived from an EMBL/GenBank/DDBJ whole genome shotgun (WGS) entry which is preliminary data.</text>
</comment>
<feature type="transmembrane region" description="Helical" evidence="6">
    <location>
        <begin position="315"/>
        <end position="335"/>
    </location>
</feature>
<feature type="transmembrane region" description="Helical" evidence="6">
    <location>
        <begin position="448"/>
        <end position="467"/>
    </location>
</feature>
<proteinExistence type="predicted"/>
<dbReference type="AlphaFoldDB" id="A0AAD7K829"/>
<organism evidence="8 9">
    <name type="scientific">Mycena maculata</name>
    <dbReference type="NCBI Taxonomy" id="230809"/>
    <lineage>
        <taxon>Eukaryota</taxon>
        <taxon>Fungi</taxon>
        <taxon>Dikarya</taxon>
        <taxon>Basidiomycota</taxon>
        <taxon>Agaricomycotina</taxon>
        <taxon>Agaricomycetes</taxon>
        <taxon>Agaricomycetidae</taxon>
        <taxon>Agaricales</taxon>
        <taxon>Marasmiineae</taxon>
        <taxon>Mycenaceae</taxon>
        <taxon>Mycena</taxon>
    </lineage>
</organism>
<protein>
    <submittedName>
        <fullName evidence="8">Major facilitator superfamily domain-containing protein</fullName>
    </submittedName>
</protein>
<gene>
    <name evidence="8" type="ORF">DFH07DRAFT_729859</name>
</gene>
<dbReference type="Proteomes" id="UP001215280">
    <property type="component" value="Unassembled WGS sequence"/>
</dbReference>
<evidence type="ECO:0000313" key="9">
    <source>
        <dbReference type="Proteomes" id="UP001215280"/>
    </source>
</evidence>
<dbReference type="SUPFAM" id="SSF103473">
    <property type="entry name" value="MFS general substrate transporter"/>
    <property type="match status" value="1"/>
</dbReference>
<reference evidence="8" key="1">
    <citation type="submission" date="2023-03" db="EMBL/GenBank/DDBJ databases">
        <title>Massive genome expansion in bonnet fungi (Mycena s.s.) driven by repeated elements and novel gene families across ecological guilds.</title>
        <authorList>
            <consortium name="Lawrence Berkeley National Laboratory"/>
            <person name="Harder C.B."/>
            <person name="Miyauchi S."/>
            <person name="Viragh M."/>
            <person name="Kuo A."/>
            <person name="Thoen E."/>
            <person name="Andreopoulos B."/>
            <person name="Lu D."/>
            <person name="Skrede I."/>
            <person name="Drula E."/>
            <person name="Henrissat B."/>
            <person name="Morin E."/>
            <person name="Kohler A."/>
            <person name="Barry K."/>
            <person name="LaButti K."/>
            <person name="Morin E."/>
            <person name="Salamov A."/>
            <person name="Lipzen A."/>
            <person name="Mereny Z."/>
            <person name="Hegedus B."/>
            <person name="Baldrian P."/>
            <person name="Stursova M."/>
            <person name="Weitz H."/>
            <person name="Taylor A."/>
            <person name="Grigoriev I.V."/>
            <person name="Nagy L.G."/>
            <person name="Martin F."/>
            <person name="Kauserud H."/>
        </authorList>
    </citation>
    <scope>NUCLEOTIDE SEQUENCE</scope>
    <source>
        <strain evidence="8">CBHHK188m</strain>
    </source>
</reference>
<dbReference type="InterPro" id="IPR036259">
    <property type="entry name" value="MFS_trans_sf"/>
</dbReference>
<dbReference type="Gene3D" id="1.20.1250.20">
    <property type="entry name" value="MFS general substrate transporter like domains"/>
    <property type="match status" value="1"/>
</dbReference>
<dbReference type="EMBL" id="JARJLG010000006">
    <property type="protein sequence ID" value="KAJ7780251.1"/>
    <property type="molecule type" value="Genomic_DNA"/>
</dbReference>
<feature type="transmembrane region" description="Helical" evidence="6">
    <location>
        <begin position="269"/>
        <end position="300"/>
    </location>
</feature>
<evidence type="ECO:0000259" key="7">
    <source>
        <dbReference type="PROSITE" id="PS50850"/>
    </source>
</evidence>
<dbReference type="PROSITE" id="PS50850">
    <property type="entry name" value="MFS"/>
    <property type="match status" value="1"/>
</dbReference>
<keyword evidence="5 6" id="KW-0472">Membrane</keyword>
<evidence type="ECO:0000256" key="3">
    <source>
        <dbReference type="ARBA" id="ARBA00022692"/>
    </source>
</evidence>
<dbReference type="GO" id="GO:0022857">
    <property type="term" value="F:transmembrane transporter activity"/>
    <property type="evidence" value="ECO:0007669"/>
    <property type="project" value="InterPro"/>
</dbReference>
<accession>A0AAD7K829</accession>
<evidence type="ECO:0000256" key="1">
    <source>
        <dbReference type="ARBA" id="ARBA00004141"/>
    </source>
</evidence>
<evidence type="ECO:0000256" key="5">
    <source>
        <dbReference type="ARBA" id="ARBA00023136"/>
    </source>
</evidence>
<feature type="transmembrane region" description="Helical" evidence="6">
    <location>
        <begin position="203"/>
        <end position="225"/>
    </location>
</feature>
<feature type="transmembrane region" description="Helical" evidence="6">
    <location>
        <begin position="103"/>
        <end position="121"/>
    </location>
</feature>
<dbReference type="PANTHER" id="PTHR23504">
    <property type="entry name" value="MAJOR FACILITATOR SUPERFAMILY DOMAIN-CONTAINING PROTEIN 10"/>
    <property type="match status" value="1"/>
</dbReference>
<keyword evidence="4 6" id="KW-1133">Transmembrane helix</keyword>
<keyword evidence="9" id="KW-1185">Reference proteome</keyword>
<sequence>MHINIDEETALLSKHGKPRTPFPKLQFFIIMLVQICEPIMGQSIYPYINQLVSELDITGGDEKKVGYYYRLIILVQESMFFLTEAMTILQWNRASDHFGRKPILLIGLFGTGSSALCFGLSRTFWALVVSRCISGLLSGNIGVVKSAIGDLTDHTNRAEAFAYFLIVWAMGAALGPLVGGAFARPHDLFPETFSSTFWRDFPYFLPGVTIGSFVFLCCLVVLLFFKETLPLRNSKPHGQGRDEDETILRTDGMPTSMGSKCTGPLPLRALFVFPVIISVANYSVLAFLSNTLACLIPLFLATKIEIGGLGLSPPMIGLLLSAYGLTTGLFQFLFSARLIQRLGEKRVFATGMITSLPSFVLFPIINMIARRSGLSIVIWALIGCVFALCALLDISYVAIFVFVTASAPKSSRGTVNGLSQTSVSLARALGPALAASLFSLSVQHNILGGYLVYLIFFIISGFALVLAENLPNQIWDDIE</sequence>
<feature type="transmembrane region" description="Helical" evidence="6">
    <location>
        <begin position="68"/>
        <end position="91"/>
    </location>
</feature>
<evidence type="ECO:0000256" key="2">
    <source>
        <dbReference type="ARBA" id="ARBA00022448"/>
    </source>
</evidence>
<feature type="domain" description="Major facilitator superfamily (MFS) profile" evidence="7">
    <location>
        <begin position="26"/>
        <end position="472"/>
    </location>
</feature>
<dbReference type="InterPro" id="IPR011701">
    <property type="entry name" value="MFS"/>
</dbReference>
<dbReference type="PANTHER" id="PTHR23504:SF15">
    <property type="entry name" value="MAJOR FACILITATOR SUPERFAMILY (MFS) PROFILE DOMAIN-CONTAINING PROTEIN"/>
    <property type="match status" value="1"/>
</dbReference>
<evidence type="ECO:0000256" key="4">
    <source>
        <dbReference type="ARBA" id="ARBA00022989"/>
    </source>
</evidence>
<comment type="subcellular location">
    <subcellularLocation>
        <location evidence="1">Membrane</location>
        <topology evidence="1">Multi-pass membrane protein</topology>
    </subcellularLocation>
</comment>
<name>A0AAD7K829_9AGAR</name>
<dbReference type="InterPro" id="IPR020846">
    <property type="entry name" value="MFS_dom"/>
</dbReference>
<evidence type="ECO:0000256" key="6">
    <source>
        <dbReference type="SAM" id="Phobius"/>
    </source>
</evidence>
<evidence type="ECO:0000313" key="8">
    <source>
        <dbReference type="EMBL" id="KAJ7780251.1"/>
    </source>
</evidence>
<dbReference type="GO" id="GO:0016020">
    <property type="term" value="C:membrane"/>
    <property type="evidence" value="ECO:0007669"/>
    <property type="project" value="UniProtKB-SubCell"/>
</dbReference>
<dbReference type="Pfam" id="PF07690">
    <property type="entry name" value="MFS_1"/>
    <property type="match status" value="1"/>
</dbReference>
<keyword evidence="2" id="KW-0813">Transport</keyword>
<feature type="transmembrane region" description="Helical" evidence="6">
    <location>
        <begin position="160"/>
        <end position="183"/>
    </location>
</feature>
<feature type="transmembrane region" description="Helical" evidence="6">
    <location>
        <begin position="347"/>
        <end position="365"/>
    </location>
</feature>
<feature type="transmembrane region" description="Helical" evidence="6">
    <location>
        <begin position="377"/>
        <end position="403"/>
    </location>
</feature>